<evidence type="ECO:0000313" key="11">
    <source>
        <dbReference type="Proteomes" id="UP000654075"/>
    </source>
</evidence>
<accession>A0A813DJI6</accession>
<dbReference type="Gene3D" id="1.10.287.70">
    <property type="match status" value="2"/>
</dbReference>
<comment type="caution">
    <text evidence="10">The sequence shown here is derived from an EMBL/GenBank/DDBJ whole genome shotgun (WGS) entry which is preliminary data.</text>
</comment>
<evidence type="ECO:0000256" key="1">
    <source>
        <dbReference type="ARBA" id="ARBA00004141"/>
    </source>
</evidence>
<keyword evidence="6 8" id="KW-0472">Membrane</keyword>
<dbReference type="AlphaFoldDB" id="A0A813DJI6"/>
<feature type="transmembrane region" description="Helical" evidence="8">
    <location>
        <begin position="190"/>
        <end position="212"/>
    </location>
</feature>
<dbReference type="GO" id="GO:0005886">
    <property type="term" value="C:plasma membrane"/>
    <property type="evidence" value="ECO:0007669"/>
    <property type="project" value="TreeGrafter"/>
</dbReference>
<keyword evidence="3 8" id="KW-0812">Transmembrane</keyword>
<dbReference type="GO" id="GO:0030322">
    <property type="term" value="P:stabilization of membrane potential"/>
    <property type="evidence" value="ECO:0007669"/>
    <property type="project" value="TreeGrafter"/>
</dbReference>
<dbReference type="GO" id="GO:0022841">
    <property type="term" value="F:potassium ion leak channel activity"/>
    <property type="evidence" value="ECO:0007669"/>
    <property type="project" value="TreeGrafter"/>
</dbReference>
<feature type="transmembrane region" description="Helical" evidence="8">
    <location>
        <begin position="138"/>
        <end position="156"/>
    </location>
</feature>
<evidence type="ECO:0000256" key="2">
    <source>
        <dbReference type="ARBA" id="ARBA00022448"/>
    </source>
</evidence>
<dbReference type="Proteomes" id="UP000654075">
    <property type="component" value="Unassembled WGS sequence"/>
</dbReference>
<evidence type="ECO:0000313" key="10">
    <source>
        <dbReference type="EMBL" id="CAE8589169.1"/>
    </source>
</evidence>
<feature type="domain" description="Potassium channel" evidence="9">
    <location>
        <begin position="143"/>
        <end position="210"/>
    </location>
</feature>
<evidence type="ECO:0000256" key="5">
    <source>
        <dbReference type="ARBA" id="ARBA00023065"/>
    </source>
</evidence>
<keyword evidence="2" id="KW-0813">Transport</keyword>
<sequence>MEELEAAEWRRQLLTSIALVIIYWLVGFAYGHLHADWSVADSIYFVVVTMTTVGYGDFSFTGQGWATKIFGGIYVFVGVAFIGAAAGVILDAITEKAEAAKAKLMKEAKQEIMDNAGAEYVFLVDKEIEKLHRRTARYALYILINLAVGSASMMYLEGWEFPDAFYFCCVTMTTVGYGDLEAKSSASKTFVIFFILVSFGILAAAISSVGGLPMEKRRLRNISKVLHQFGASIDLEEIKAMCSSEEIQQLRTAKMVALGPGKPYVDRSEFVIWQLIKQGKLDLSMDVLPVLHTFDKLDSDLSGRKLYSRRRCLTARLMFGPVIRELTLFANSLVSLERPEQLRPEERPEPRSLRVVRVTTRGNKAAKPLQDVIIASRVTGSIAFLFKSIHGDSHKGKQILAESGQPGPLCEKRGRMLEGCSMSATAPDPTNATMDRYATCSTLFARLWPDLLSFGFPQDVAPDEATSPGPGRRWPTAWLLEDPGISDALSSTGASLNVEAIDVLQSSGGLLLLLSPVQKGRSSSGQKLYQMLVNVGSDGKLLGWKRLAPPVENLPAAAGAKWTAMAIDSSSQTKEENWIPRLLLASGGPEPKVAEVFLTGW</sequence>
<evidence type="ECO:0000256" key="8">
    <source>
        <dbReference type="SAM" id="Phobius"/>
    </source>
</evidence>
<gene>
    <name evidence="10" type="ORF">PGLA1383_LOCUS7946</name>
</gene>
<keyword evidence="5" id="KW-0406">Ion transport</keyword>
<feature type="transmembrane region" description="Helical" evidence="8">
    <location>
        <begin position="73"/>
        <end position="93"/>
    </location>
</feature>
<feature type="transmembrane region" description="Helical" evidence="8">
    <location>
        <begin position="12"/>
        <end position="31"/>
    </location>
</feature>
<protein>
    <recommendedName>
        <fullName evidence="9">Potassium channel domain-containing protein</fullName>
    </recommendedName>
</protein>
<dbReference type="InterPro" id="IPR013099">
    <property type="entry name" value="K_chnl_dom"/>
</dbReference>
<dbReference type="PANTHER" id="PTHR11003:SF291">
    <property type="entry name" value="IP11374P"/>
    <property type="match status" value="1"/>
</dbReference>
<dbReference type="GO" id="GO:0015271">
    <property type="term" value="F:outward rectifier potassium channel activity"/>
    <property type="evidence" value="ECO:0007669"/>
    <property type="project" value="TreeGrafter"/>
</dbReference>
<dbReference type="SUPFAM" id="SSF81324">
    <property type="entry name" value="Voltage-gated potassium channels"/>
    <property type="match status" value="2"/>
</dbReference>
<evidence type="ECO:0000256" key="3">
    <source>
        <dbReference type="ARBA" id="ARBA00022692"/>
    </source>
</evidence>
<keyword evidence="11" id="KW-1185">Reference proteome</keyword>
<organism evidence="10 11">
    <name type="scientific">Polarella glacialis</name>
    <name type="common">Dinoflagellate</name>
    <dbReference type="NCBI Taxonomy" id="89957"/>
    <lineage>
        <taxon>Eukaryota</taxon>
        <taxon>Sar</taxon>
        <taxon>Alveolata</taxon>
        <taxon>Dinophyceae</taxon>
        <taxon>Suessiales</taxon>
        <taxon>Suessiaceae</taxon>
        <taxon>Polarella</taxon>
    </lineage>
</organism>
<evidence type="ECO:0000259" key="9">
    <source>
        <dbReference type="Pfam" id="PF07885"/>
    </source>
</evidence>
<comment type="subcellular location">
    <subcellularLocation>
        <location evidence="1">Membrane</location>
        <topology evidence="1">Multi-pass membrane protein</topology>
    </subcellularLocation>
</comment>
<evidence type="ECO:0000256" key="6">
    <source>
        <dbReference type="ARBA" id="ARBA00023136"/>
    </source>
</evidence>
<name>A0A813DJI6_POLGL</name>
<dbReference type="EMBL" id="CAJNNV010003527">
    <property type="protein sequence ID" value="CAE8589169.1"/>
    <property type="molecule type" value="Genomic_DNA"/>
</dbReference>
<keyword evidence="7" id="KW-0407">Ion channel</keyword>
<keyword evidence="4 8" id="KW-1133">Transmembrane helix</keyword>
<dbReference type="PANTHER" id="PTHR11003">
    <property type="entry name" value="POTASSIUM CHANNEL, SUBFAMILY K"/>
    <property type="match status" value="1"/>
</dbReference>
<evidence type="ECO:0000256" key="7">
    <source>
        <dbReference type="ARBA" id="ARBA00023303"/>
    </source>
</evidence>
<dbReference type="OrthoDB" id="415460at2759"/>
<dbReference type="InterPro" id="IPR003280">
    <property type="entry name" value="2pore_dom_K_chnl"/>
</dbReference>
<feature type="domain" description="Potassium channel" evidence="9">
    <location>
        <begin position="20"/>
        <end position="94"/>
    </location>
</feature>
<dbReference type="Pfam" id="PF07885">
    <property type="entry name" value="Ion_trans_2"/>
    <property type="match status" value="2"/>
</dbReference>
<proteinExistence type="predicted"/>
<reference evidence="10" key="1">
    <citation type="submission" date="2021-02" db="EMBL/GenBank/DDBJ databases">
        <authorList>
            <person name="Dougan E. K."/>
            <person name="Rhodes N."/>
            <person name="Thang M."/>
            <person name="Chan C."/>
        </authorList>
    </citation>
    <scope>NUCLEOTIDE SEQUENCE</scope>
</reference>
<evidence type="ECO:0000256" key="4">
    <source>
        <dbReference type="ARBA" id="ARBA00022989"/>
    </source>
</evidence>